<dbReference type="EMBL" id="JBHLXP010000001">
    <property type="protein sequence ID" value="MFC0048126.1"/>
    <property type="molecule type" value="Genomic_DNA"/>
</dbReference>
<dbReference type="GO" id="GO:0008703">
    <property type="term" value="F:5-amino-6-(5-phosphoribosylamino)uracil reductase activity"/>
    <property type="evidence" value="ECO:0007669"/>
    <property type="project" value="UniProtKB-EC"/>
</dbReference>
<accession>A0ABV6BB85</accession>
<keyword evidence="9 12" id="KW-0521">NADP</keyword>
<keyword evidence="8 12" id="KW-0862">Zinc</keyword>
<dbReference type="SUPFAM" id="SSF53597">
    <property type="entry name" value="Dihydrofolate reductase-like"/>
    <property type="match status" value="1"/>
</dbReference>
<dbReference type="SUPFAM" id="SSF53927">
    <property type="entry name" value="Cytidine deaminase-like"/>
    <property type="match status" value="1"/>
</dbReference>
<evidence type="ECO:0000256" key="12">
    <source>
        <dbReference type="PIRNR" id="PIRNR006769"/>
    </source>
</evidence>
<evidence type="ECO:0000256" key="3">
    <source>
        <dbReference type="ARBA" id="ARBA00004910"/>
    </source>
</evidence>
<evidence type="ECO:0000256" key="1">
    <source>
        <dbReference type="ARBA" id="ARBA00002151"/>
    </source>
</evidence>
<comment type="similarity">
    <text evidence="5 12">In the C-terminal section; belongs to the HTP reductase family.</text>
</comment>
<gene>
    <name evidence="14" type="primary">ribD</name>
    <name evidence="14" type="ORF">ACFFJP_07465</name>
</gene>
<comment type="pathway">
    <text evidence="3 12">Cofactor biosynthesis; riboflavin biosynthesis; 5-amino-6-(D-ribitylamino)uracil from GTP: step 3/4.</text>
</comment>
<comment type="similarity">
    <text evidence="4 12">In the N-terminal section; belongs to the cytidine and deoxycytidylate deaminase family.</text>
</comment>
<dbReference type="CDD" id="cd01284">
    <property type="entry name" value="Riboflavin_deaminase-reductase"/>
    <property type="match status" value="1"/>
</dbReference>
<dbReference type="Pfam" id="PF01872">
    <property type="entry name" value="RibD_C"/>
    <property type="match status" value="1"/>
</dbReference>
<dbReference type="Gene3D" id="3.40.430.10">
    <property type="entry name" value="Dihydrofolate Reductase, subunit A"/>
    <property type="match status" value="1"/>
</dbReference>
<keyword evidence="6 12" id="KW-0686">Riboflavin biosynthesis</keyword>
<organism evidence="14 15">
    <name type="scientific">Rheinheimera tilapiae</name>
    <dbReference type="NCBI Taxonomy" id="875043"/>
    <lineage>
        <taxon>Bacteria</taxon>
        <taxon>Pseudomonadati</taxon>
        <taxon>Pseudomonadota</taxon>
        <taxon>Gammaproteobacteria</taxon>
        <taxon>Chromatiales</taxon>
        <taxon>Chromatiaceae</taxon>
        <taxon>Rheinheimera</taxon>
    </lineage>
</organism>
<dbReference type="InterPro" id="IPR011549">
    <property type="entry name" value="RibD_C"/>
</dbReference>
<comment type="caution">
    <text evidence="14">The sequence shown here is derived from an EMBL/GenBank/DDBJ whole genome shotgun (WGS) entry which is preliminary data.</text>
</comment>
<evidence type="ECO:0000259" key="13">
    <source>
        <dbReference type="PROSITE" id="PS51747"/>
    </source>
</evidence>
<dbReference type="InterPro" id="IPR016192">
    <property type="entry name" value="APOBEC/CMP_deaminase_Zn-bd"/>
</dbReference>
<dbReference type="NCBIfam" id="TIGR00227">
    <property type="entry name" value="ribD_Cterm"/>
    <property type="match status" value="1"/>
</dbReference>
<evidence type="ECO:0000256" key="11">
    <source>
        <dbReference type="ARBA" id="ARBA00023268"/>
    </source>
</evidence>
<evidence type="ECO:0000256" key="8">
    <source>
        <dbReference type="ARBA" id="ARBA00022833"/>
    </source>
</evidence>
<dbReference type="EC" id="1.1.1.193" evidence="12"/>
<evidence type="ECO:0000256" key="9">
    <source>
        <dbReference type="ARBA" id="ARBA00022857"/>
    </source>
</evidence>
<evidence type="ECO:0000256" key="10">
    <source>
        <dbReference type="ARBA" id="ARBA00023002"/>
    </source>
</evidence>
<dbReference type="Proteomes" id="UP001589813">
    <property type="component" value="Unassembled WGS sequence"/>
</dbReference>
<dbReference type="InterPro" id="IPR002734">
    <property type="entry name" value="RibDG_C"/>
</dbReference>
<proteinExistence type="inferred from homology"/>
<evidence type="ECO:0000256" key="2">
    <source>
        <dbReference type="ARBA" id="ARBA00004882"/>
    </source>
</evidence>
<dbReference type="InterPro" id="IPR050765">
    <property type="entry name" value="Riboflavin_Biosynth_HTPR"/>
</dbReference>
<dbReference type="InterPro" id="IPR024072">
    <property type="entry name" value="DHFR-like_dom_sf"/>
</dbReference>
<keyword evidence="10 12" id="KW-0560">Oxidoreductase</keyword>
<dbReference type="PROSITE" id="PS51747">
    <property type="entry name" value="CYT_DCMP_DEAMINASES_2"/>
    <property type="match status" value="1"/>
</dbReference>
<dbReference type="EC" id="3.5.4.26" evidence="12"/>
<reference evidence="14 15" key="1">
    <citation type="submission" date="2024-09" db="EMBL/GenBank/DDBJ databases">
        <authorList>
            <person name="Sun Q."/>
            <person name="Mori K."/>
        </authorList>
    </citation>
    <scope>NUCLEOTIDE SEQUENCE [LARGE SCALE GENOMIC DNA]</scope>
    <source>
        <strain evidence="14 15">KCTC 23315</strain>
    </source>
</reference>
<evidence type="ECO:0000313" key="14">
    <source>
        <dbReference type="EMBL" id="MFC0048126.1"/>
    </source>
</evidence>
<dbReference type="InterPro" id="IPR016193">
    <property type="entry name" value="Cytidine_deaminase-like"/>
</dbReference>
<evidence type="ECO:0000256" key="6">
    <source>
        <dbReference type="ARBA" id="ARBA00022619"/>
    </source>
</evidence>
<evidence type="ECO:0000313" key="15">
    <source>
        <dbReference type="Proteomes" id="UP001589813"/>
    </source>
</evidence>
<comment type="catalytic activity">
    <reaction evidence="12">
        <text>5-amino-6-(5-phospho-D-ribitylamino)uracil + NADP(+) = 5-amino-6-(5-phospho-D-ribosylamino)uracil + NADPH + H(+)</text>
        <dbReference type="Rhea" id="RHEA:17845"/>
        <dbReference type="ChEBI" id="CHEBI:15378"/>
        <dbReference type="ChEBI" id="CHEBI:57783"/>
        <dbReference type="ChEBI" id="CHEBI:58349"/>
        <dbReference type="ChEBI" id="CHEBI:58421"/>
        <dbReference type="ChEBI" id="CHEBI:58453"/>
        <dbReference type="EC" id="1.1.1.193"/>
    </reaction>
</comment>
<dbReference type="PROSITE" id="PS00903">
    <property type="entry name" value="CYT_DCMP_DEAMINASES_1"/>
    <property type="match status" value="1"/>
</dbReference>
<comment type="cofactor">
    <cofactor evidence="12">
        <name>Zn(2+)</name>
        <dbReference type="ChEBI" id="CHEBI:29105"/>
    </cofactor>
    <text evidence="12">Binds 1 zinc ion.</text>
</comment>
<feature type="domain" description="CMP/dCMP-type deaminase" evidence="13">
    <location>
        <begin position="9"/>
        <end position="131"/>
    </location>
</feature>
<dbReference type="InterPro" id="IPR002125">
    <property type="entry name" value="CMP_dCMP_dom"/>
</dbReference>
<comment type="catalytic activity">
    <reaction evidence="12">
        <text>2,5-diamino-6-hydroxy-4-(5-phosphoribosylamino)-pyrimidine + H2O + H(+) = 5-amino-6-(5-phospho-D-ribosylamino)uracil + NH4(+)</text>
        <dbReference type="Rhea" id="RHEA:21868"/>
        <dbReference type="ChEBI" id="CHEBI:15377"/>
        <dbReference type="ChEBI" id="CHEBI:15378"/>
        <dbReference type="ChEBI" id="CHEBI:28938"/>
        <dbReference type="ChEBI" id="CHEBI:58453"/>
        <dbReference type="ChEBI" id="CHEBI:58614"/>
        <dbReference type="EC" id="3.5.4.26"/>
    </reaction>
</comment>
<keyword evidence="7 12" id="KW-0479">Metal-binding</keyword>
<keyword evidence="11" id="KW-0511">Multifunctional enzyme</keyword>
<dbReference type="GO" id="GO:0008835">
    <property type="term" value="F:diaminohydroxyphosphoribosylaminopyrimidine deaminase activity"/>
    <property type="evidence" value="ECO:0007669"/>
    <property type="project" value="UniProtKB-EC"/>
</dbReference>
<dbReference type="Gene3D" id="3.40.140.10">
    <property type="entry name" value="Cytidine Deaminase, domain 2"/>
    <property type="match status" value="1"/>
</dbReference>
<dbReference type="PANTHER" id="PTHR38011">
    <property type="entry name" value="DIHYDROFOLATE REDUCTASE FAMILY PROTEIN (AFU_ORTHOLOGUE AFUA_8G06820)"/>
    <property type="match status" value="1"/>
</dbReference>
<evidence type="ECO:0000256" key="5">
    <source>
        <dbReference type="ARBA" id="ARBA00007417"/>
    </source>
</evidence>
<dbReference type="NCBIfam" id="TIGR00326">
    <property type="entry name" value="eubact_ribD"/>
    <property type="match status" value="1"/>
</dbReference>
<dbReference type="PIRSF" id="PIRSF006769">
    <property type="entry name" value="RibD"/>
    <property type="match status" value="1"/>
</dbReference>
<name>A0ABV6BB85_9GAMM</name>
<dbReference type="Pfam" id="PF00383">
    <property type="entry name" value="dCMP_cyt_deam_1"/>
    <property type="match status" value="1"/>
</dbReference>
<dbReference type="InterPro" id="IPR004794">
    <property type="entry name" value="Eubact_RibD"/>
</dbReference>
<dbReference type="PANTHER" id="PTHR38011:SF7">
    <property type="entry name" value="2,5-DIAMINO-6-RIBOSYLAMINO-4(3H)-PYRIMIDINONE 5'-PHOSPHATE REDUCTASE"/>
    <property type="match status" value="1"/>
</dbReference>
<evidence type="ECO:0000256" key="4">
    <source>
        <dbReference type="ARBA" id="ARBA00005259"/>
    </source>
</evidence>
<evidence type="ECO:0000256" key="7">
    <source>
        <dbReference type="ARBA" id="ARBA00022723"/>
    </source>
</evidence>
<keyword evidence="15" id="KW-1185">Reference proteome</keyword>
<keyword evidence="12 14" id="KW-0378">Hydrolase</keyword>
<comment type="pathway">
    <text evidence="2 12">Cofactor biosynthesis; riboflavin biosynthesis; 5-amino-6-(D-ribitylamino)uracil from GTP: step 2/4.</text>
</comment>
<dbReference type="RefSeq" id="WP_377242021.1">
    <property type="nucleotide sequence ID" value="NZ_JBHLXP010000001.1"/>
</dbReference>
<sequence length="387" mass="41800">MTMVTEFSASDHQYMQHAIESAALGRYTTAPNPNVGCVIVKDNLIIGEGYHRQAGGPHAEVFALRQAGSAANGATAYVTLEPCSHFGRTPPCADALIAAGLSRVVVAMQDPNPRVAGTGVERLRAAGIQVDVGLLTAQAEALNPGFLHKMRTQLPFVRLKLACSTDGKVALSNGQSQWLTGAAAREDVQLFRAQSCAILSTAETVKADKALLNVRSEAVTRLENGDIRQPLRVILDRRCRLSGHEPLFQQGGDILLCHAGPAEEWPELAPIQQNASGQVTRLRLGLDPVGQLDLKELLSLLGSRQINLLWVEAGSMLATSFWQQQLIDELVLYQAPLLLGADAMPLLKAGGLSQLSQAPRWQWQDVRQVGVDLRLTALLKTDTMSEQ</sequence>
<protein>
    <recommendedName>
        <fullName evidence="12">Riboflavin biosynthesis protein RibD</fullName>
    </recommendedName>
    <domain>
        <recommendedName>
            <fullName evidence="12">Diaminohydroxyphosphoribosylaminopyrimidine deaminase</fullName>
            <shortName evidence="12">DRAP deaminase</shortName>
            <ecNumber evidence="12">3.5.4.26</ecNumber>
        </recommendedName>
        <alternativeName>
            <fullName evidence="12">Riboflavin-specific deaminase</fullName>
        </alternativeName>
    </domain>
    <domain>
        <recommendedName>
            <fullName evidence="12">5-amino-6-(5-phosphoribosylamino)uracil reductase</fullName>
            <ecNumber evidence="12">1.1.1.193</ecNumber>
        </recommendedName>
        <alternativeName>
            <fullName evidence="12">HTP reductase</fullName>
        </alternativeName>
    </domain>
</protein>
<comment type="function">
    <text evidence="1 12">Converts 2,5-diamino-6-(ribosylamino)-4(3h)-pyrimidinone 5'-phosphate into 5-amino-6-(ribosylamino)-2,4(1h,3h)-pyrimidinedione 5'-phosphate.</text>
</comment>